<dbReference type="RefSeq" id="WP_078811487.1">
    <property type="nucleotide sequence ID" value="NZ_FUYE01000001.1"/>
</dbReference>
<dbReference type="Proteomes" id="UP000190774">
    <property type="component" value="Unassembled WGS sequence"/>
</dbReference>
<gene>
    <name evidence="2" type="ORF">SAMN02745166_00258</name>
</gene>
<accession>A0A1T4WIY0</accession>
<proteinExistence type="predicted"/>
<evidence type="ECO:0000313" key="3">
    <source>
        <dbReference type="Proteomes" id="UP000190774"/>
    </source>
</evidence>
<name>A0A1T4WIY0_9BACT</name>
<sequence length="77" mass="7949">MPTYVYETIPQFEGDQPKRFEMRQSMKDAPLTQHPDSGQPVRRVPIGGTGLMGGSSGGSSFPSSGGGGSCGTGCGCH</sequence>
<feature type="compositionally biased region" description="Gly residues" evidence="1">
    <location>
        <begin position="64"/>
        <end position="77"/>
    </location>
</feature>
<dbReference type="OrthoDB" id="9813321at2"/>
<dbReference type="EMBL" id="FUYE01000001">
    <property type="protein sequence ID" value="SKA76858.1"/>
    <property type="molecule type" value="Genomic_DNA"/>
</dbReference>
<evidence type="ECO:0000256" key="1">
    <source>
        <dbReference type="SAM" id="MobiDB-lite"/>
    </source>
</evidence>
<reference evidence="3" key="1">
    <citation type="submission" date="2017-02" db="EMBL/GenBank/DDBJ databases">
        <authorList>
            <person name="Varghese N."/>
            <person name="Submissions S."/>
        </authorList>
    </citation>
    <scope>NUCLEOTIDE SEQUENCE [LARGE SCALE GENOMIC DNA]</scope>
    <source>
        <strain evidence="3">ATCC 700200</strain>
    </source>
</reference>
<dbReference type="AlphaFoldDB" id="A0A1T4WIY0"/>
<protein>
    <submittedName>
        <fullName evidence="2">Predicted nucleic acid-binding protein, contains Zn-ribbon domain</fullName>
    </submittedName>
</protein>
<feature type="compositionally biased region" description="Gly residues" evidence="1">
    <location>
        <begin position="47"/>
        <end position="57"/>
    </location>
</feature>
<evidence type="ECO:0000313" key="2">
    <source>
        <dbReference type="EMBL" id="SKA76858.1"/>
    </source>
</evidence>
<organism evidence="2 3">
    <name type="scientific">Prosthecobacter debontii</name>
    <dbReference type="NCBI Taxonomy" id="48467"/>
    <lineage>
        <taxon>Bacteria</taxon>
        <taxon>Pseudomonadati</taxon>
        <taxon>Verrucomicrobiota</taxon>
        <taxon>Verrucomicrobiia</taxon>
        <taxon>Verrucomicrobiales</taxon>
        <taxon>Verrucomicrobiaceae</taxon>
        <taxon>Prosthecobacter</taxon>
    </lineage>
</organism>
<feature type="region of interest" description="Disordered" evidence="1">
    <location>
        <begin position="29"/>
        <end position="77"/>
    </location>
</feature>
<keyword evidence="3" id="KW-1185">Reference proteome</keyword>